<organism evidence="1">
    <name type="scientific">marine sediment metagenome</name>
    <dbReference type="NCBI Taxonomy" id="412755"/>
    <lineage>
        <taxon>unclassified sequences</taxon>
        <taxon>metagenomes</taxon>
        <taxon>ecological metagenomes</taxon>
    </lineage>
</organism>
<comment type="caution">
    <text evidence="1">The sequence shown here is derived from an EMBL/GenBank/DDBJ whole genome shotgun (WGS) entry which is preliminary data.</text>
</comment>
<accession>A0A0F9J5Y2</accession>
<sequence>MRRLLIKLGAWLLSWSIPRCVWEDARLECAKVADLDRSGEGKRHVVYAVLIKKYPKTRRRNLALVIELVLQ</sequence>
<evidence type="ECO:0000313" key="1">
    <source>
        <dbReference type="EMBL" id="KKL94617.1"/>
    </source>
</evidence>
<dbReference type="EMBL" id="LAZR01018879">
    <property type="protein sequence ID" value="KKL94617.1"/>
    <property type="molecule type" value="Genomic_DNA"/>
</dbReference>
<name>A0A0F9J5Y2_9ZZZZ</name>
<protein>
    <recommendedName>
        <fullName evidence="2">Secreted protein</fullName>
    </recommendedName>
</protein>
<proteinExistence type="predicted"/>
<gene>
    <name evidence="1" type="ORF">LCGC14_1862880</name>
</gene>
<reference evidence="1" key="1">
    <citation type="journal article" date="2015" name="Nature">
        <title>Complex archaea that bridge the gap between prokaryotes and eukaryotes.</title>
        <authorList>
            <person name="Spang A."/>
            <person name="Saw J.H."/>
            <person name="Jorgensen S.L."/>
            <person name="Zaremba-Niedzwiedzka K."/>
            <person name="Martijn J."/>
            <person name="Lind A.E."/>
            <person name="van Eijk R."/>
            <person name="Schleper C."/>
            <person name="Guy L."/>
            <person name="Ettema T.J."/>
        </authorList>
    </citation>
    <scope>NUCLEOTIDE SEQUENCE</scope>
</reference>
<dbReference type="AlphaFoldDB" id="A0A0F9J5Y2"/>
<evidence type="ECO:0008006" key="2">
    <source>
        <dbReference type="Google" id="ProtNLM"/>
    </source>
</evidence>